<dbReference type="InterPro" id="IPR051713">
    <property type="entry name" value="T-cell_Activation_Regulation"/>
</dbReference>
<evidence type="ECO:0000259" key="11">
    <source>
        <dbReference type="PROSITE" id="PS50835"/>
    </source>
</evidence>
<evidence type="ECO:0000313" key="12">
    <source>
        <dbReference type="EMBL" id="ESO87518.1"/>
    </source>
</evidence>
<evidence type="ECO:0000256" key="9">
    <source>
        <dbReference type="ARBA" id="ARBA00023180"/>
    </source>
</evidence>
<evidence type="ECO:0000256" key="4">
    <source>
        <dbReference type="ARBA" id="ARBA00022729"/>
    </source>
</evidence>
<dbReference type="Proteomes" id="UP000030746">
    <property type="component" value="Unassembled WGS sequence"/>
</dbReference>
<dbReference type="InterPro" id="IPR013783">
    <property type="entry name" value="Ig-like_fold"/>
</dbReference>
<evidence type="ECO:0000256" key="8">
    <source>
        <dbReference type="ARBA" id="ARBA00023170"/>
    </source>
</evidence>
<dbReference type="InterPro" id="IPR007110">
    <property type="entry name" value="Ig-like_dom"/>
</dbReference>
<evidence type="ECO:0000313" key="13">
    <source>
        <dbReference type="Proteomes" id="UP000030746"/>
    </source>
</evidence>
<dbReference type="InterPro" id="IPR013106">
    <property type="entry name" value="Ig_V-set"/>
</dbReference>
<dbReference type="PANTHER" id="PTHR25466">
    <property type="entry name" value="T-LYMPHOCYTE ACTIVATION ANTIGEN"/>
    <property type="match status" value="1"/>
</dbReference>
<evidence type="ECO:0000256" key="6">
    <source>
        <dbReference type="ARBA" id="ARBA00023136"/>
    </source>
</evidence>
<dbReference type="OMA" id="YVFWKKV"/>
<keyword evidence="10" id="KW-0393">Immunoglobulin domain</keyword>
<dbReference type="AlphaFoldDB" id="V3Z9D4"/>
<organism evidence="12 13">
    <name type="scientific">Lottia gigantea</name>
    <name type="common">Giant owl limpet</name>
    <dbReference type="NCBI Taxonomy" id="225164"/>
    <lineage>
        <taxon>Eukaryota</taxon>
        <taxon>Metazoa</taxon>
        <taxon>Spiralia</taxon>
        <taxon>Lophotrochozoa</taxon>
        <taxon>Mollusca</taxon>
        <taxon>Gastropoda</taxon>
        <taxon>Patellogastropoda</taxon>
        <taxon>Lottioidea</taxon>
        <taxon>Lottiidae</taxon>
        <taxon>Lottia</taxon>
    </lineage>
</organism>
<keyword evidence="4" id="KW-0732">Signal</keyword>
<dbReference type="CTD" id="20240319"/>
<keyword evidence="6" id="KW-0472">Membrane</keyword>
<dbReference type="PROSITE" id="PS50835">
    <property type="entry name" value="IG_LIKE"/>
    <property type="match status" value="2"/>
</dbReference>
<dbReference type="GO" id="GO:0007166">
    <property type="term" value="P:cell surface receptor signaling pathway"/>
    <property type="evidence" value="ECO:0007669"/>
    <property type="project" value="TreeGrafter"/>
</dbReference>
<evidence type="ECO:0000256" key="5">
    <source>
        <dbReference type="ARBA" id="ARBA00022989"/>
    </source>
</evidence>
<dbReference type="GeneID" id="20240319"/>
<keyword evidence="9" id="KW-0325">Glycoprotein</keyword>
<dbReference type="KEGG" id="lgi:LOTGIDRAFT_166399"/>
<evidence type="ECO:0000256" key="3">
    <source>
        <dbReference type="ARBA" id="ARBA00022692"/>
    </source>
</evidence>
<evidence type="ECO:0000256" key="7">
    <source>
        <dbReference type="ARBA" id="ARBA00023157"/>
    </source>
</evidence>
<dbReference type="PANTHER" id="PTHR25466:SF9">
    <property type="entry name" value="FIBRONECTIN TYPE-III DOMAIN-CONTAINING PROTEIN"/>
    <property type="match status" value="1"/>
</dbReference>
<dbReference type="InterPro" id="IPR003599">
    <property type="entry name" value="Ig_sub"/>
</dbReference>
<keyword evidence="2" id="KW-1003">Cell membrane</keyword>
<keyword evidence="8" id="KW-0675">Receptor</keyword>
<accession>V3Z9D4</accession>
<evidence type="ECO:0000256" key="2">
    <source>
        <dbReference type="ARBA" id="ARBA00022475"/>
    </source>
</evidence>
<feature type="domain" description="Ig-like" evidence="11">
    <location>
        <begin position="121"/>
        <end position="189"/>
    </location>
</feature>
<keyword evidence="13" id="KW-1185">Reference proteome</keyword>
<dbReference type="EMBL" id="KB202883">
    <property type="protein sequence ID" value="ESO87518.1"/>
    <property type="molecule type" value="Genomic_DNA"/>
</dbReference>
<dbReference type="OrthoDB" id="6104623at2759"/>
<dbReference type="Pfam" id="PF07686">
    <property type="entry name" value="V-set"/>
    <property type="match status" value="1"/>
</dbReference>
<gene>
    <name evidence="12" type="ORF">LOTGIDRAFT_166399</name>
</gene>
<dbReference type="HOGENOM" id="CLU_1020437_0_0_1"/>
<feature type="domain" description="Ig-like" evidence="11">
    <location>
        <begin position="21"/>
        <end position="104"/>
    </location>
</feature>
<evidence type="ECO:0000256" key="10">
    <source>
        <dbReference type="ARBA" id="ARBA00023319"/>
    </source>
</evidence>
<dbReference type="Gene3D" id="2.60.40.10">
    <property type="entry name" value="Immunoglobulins"/>
    <property type="match status" value="2"/>
</dbReference>
<dbReference type="RefSeq" id="XP_009061715.1">
    <property type="nucleotide sequence ID" value="XM_009063467.1"/>
</dbReference>
<keyword evidence="3" id="KW-0812">Transmembrane</keyword>
<dbReference type="SMART" id="SM00409">
    <property type="entry name" value="IG"/>
    <property type="match status" value="1"/>
</dbReference>
<reference evidence="12 13" key="1">
    <citation type="journal article" date="2013" name="Nature">
        <title>Insights into bilaterian evolution from three spiralian genomes.</title>
        <authorList>
            <person name="Simakov O."/>
            <person name="Marletaz F."/>
            <person name="Cho S.J."/>
            <person name="Edsinger-Gonzales E."/>
            <person name="Havlak P."/>
            <person name="Hellsten U."/>
            <person name="Kuo D.H."/>
            <person name="Larsson T."/>
            <person name="Lv J."/>
            <person name="Arendt D."/>
            <person name="Savage R."/>
            <person name="Osoegawa K."/>
            <person name="de Jong P."/>
            <person name="Grimwood J."/>
            <person name="Chapman J.A."/>
            <person name="Shapiro H."/>
            <person name="Aerts A."/>
            <person name="Otillar R.P."/>
            <person name="Terry A.Y."/>
            <person name="Boore J.L."/>
            <person name="Grigoriev I.V."/>
            <person name="Lindberg D.R."/>
            <person name="Seaver E.C."/>
            <person name="Weisblat D.A."/>
            <person name="Putnam N.H."/>
            <person name="Rokhsar D.S."/>
        </authorList>
    </citation>
    <scope>NUCLEOTIDE SEQUENCE [LARGE SCALE GENOMIC DNA]</scope>
</reference>
<dbReference type="GO" id="GO:0006955">
    <property type="term" value="P:immune response"/>
    <property type="evidence" value="ECO:0007669"/>
    <property type="project" value="TreeGrafter"/>
</dbReference>
<comment type="subcellular location">
    <subcellularLocation>
        <location evidence="1">Cell membrane</location>
        <topology evidence="1">Single-pass type I membrane protein</topology>
    </subcellularLocation>
</comment>
<dbReference type="STRING" id="225164.V3Z9D4"/>
<dbReference type="InterPro" id="IPR036179">
    <property type="entry name" value="Ig-like_dom_sf"/>
</dbReference>
<dbReference type="GO" id="GO:0071222">
    <property type="term" value="P:cellular response to lipopolysaccharide"/>
    <property type="evidence" value="ECO:0007669"/>
    <property type="project" value="TreeGrafter"/>
</dbReference>
<protein>
    <recommendedName>
        <fullName evidence="11">Ig-like domain-containing protein</fullName>
    </recommendedName>
</protein>
<proteinExistence type="predicted"/>
<sequence>MSCIIRCSGKDVSKSISVLLGNDITIPCQILPVEESPLVLWEKIWPLPEFQLLTYNDRTTNNSKYVTIRNNSLIIRRVTLKDEGVYQCEIGDVKYKVSLNVSVSMTLLELTYDGSLPFTAGTAVALICRSTHSRPPADLRWFHGIADVTIKASKTLKKLTDENGFGNSEGILSVLIKDEQSDIPYRCIADLPGHHTVKTVFLFPLTTCFGNSEGILSVLIKDEQSDIPYRCIADLPGHHTVKTVFLLSLTTSSSSGITSWYTWLIIFFLSLFY</sequence>
<dbReference type="SUPFAM" id="SSF48726">
    <property type="entry name" value="Immunoglobulin"/>
    <property type="match status" value="2"/>
</dbReference>
<keyword evidence="5" id="KW-1133">Transmembrane helix</keyword>
<dbReference type="GO" id="GO:0009897">
    <property type="term" value="C:external side of plasma membrane"/>
    <property type="evidence" value="ECO:0007669"/>
    <property type="project" value="TreeGrafter"/>
</dbReference>
<evidence type="ECO:0000256" key="1">
    <source>
        <dbReference type="ARBA" id="ARBA00004251"/>
    </source>
</evidence>
<keyword evidence="7" id="KW-1015">Disulfide bond</keyword>
<name>V3Z9D4_LOTGI</name>